<dbReference type="GeneID" id="37138970"/>
<dbReference type="RefSeq" id="XP_025487748.1">
    <property type="nucleotide sequence ID" value="XM_025636229.1"/>
</dbReference>
<sequence length="248" mass="26929">MRWTPEADQLLLLKIVETHNLSVNYKKVAEAWPVAEGEIPPTPRAISERLIKIRNMAGTTASTSKGNNQDDNNNNNPITPNATPRKPRKSIAPSTPSSTKRKRGDTTVKAESMPANSPIKSEMGTGPSPIKIEAQSNHFGIDTHVIETTPTRKTPLAHAAAGAANQLVFAGHTLYQTHGTAAAIQVEPNTPSKRVRKPAAPAPGMVNWTTHHRFGRDEQDVDVDSSASEYYPENEMVAAPRGAMMNFI</sequence>
<protein>
    <submittedName>
        <fullName evidence="2">Uncharacterized protein</fullName>
    </submittedName>
</protein>
<name>A0A319CPW9_9EURO</name>
<dbReference type="EMBL" id="KZ821740">
    <property type="protein sequence ID" value="PYH77548.1"/>
    <property type="molecule type" value="Genomic_DNA"/>
</dbReference>
<dbReference type="STRING" id="1448315.A0A319CPW9"/>
<dbReference type="Proteomes" id="UP000248340">
    <property type="component" value="Unassembled WGS sequence"/>
</dbReference>
<keyword evidence="3" id="KW-1185">Reference proteome</keyword>
<feature type="region of interest" description="Disordered" evidence="1">
    <location>
        <begin position="59"/>
        <end position="132"/>
    </location>
</feature>
<accession>A0A319CPW9</accession>
<feature type="compositionally biased region" description="Low complexity" evidence="1">
    <location>
        <begin position="67"/>
        <end position="76"/>
    </location>
</feature>
<evidence type="ECO:0000313" key="2">
    <source>
        <dbReference type="EMBL" id="PYH77548.1"/>
    </source>
</evidence>
<dbReference type="AlphaFoldDB" id="A0A319CPW9"/>
<dbReference type="VEuPathDB" id="FungiDB:BO82DRAFT_358223"/>
<dbReference type="OrthoDB" id="5420368at2759"/>
<evidence type="ECO:0000256" key="1">
    <source>
        <dbReference type="SAM" id="MobiDB-lite"/>
    </source>
</evidence>
<proteinExistence type="predicted"/>
<evidence type="ECO:0000313" key="3">
    <source>
        <dbReference type="Proteomes" id="UP000248340"/>
    </source>
</evidence>
<organism evidence="2 3">
    <name type="scientific">Aspergillus uvarum CBS 121591</name>
    <dbReference type="NCBI Taxonomy" id="1448315"/>
    <lineage>
        <taxon>Eukaryota</taxon>
        <taxon>Fungi</taxon>
        <taxon>Dikarya</taxon>
        <taxon>Ascomycota</taxon>
        <taxon>Pezizomycotina</taxon>
        <taxon>Eurotiomycetes</taxon>
        <taxon>Eurotiomycetidae</taxon>
        <taxon>Eurotiales</taxon>
        <taxon>Aspergillaceae</taxon>
        <taxon>Aspergillus</taxon>
        <taxon>Aspergillus subgen. Circumdati</taxon>
    </lineage>
</organism>
<reference evidence="2 3" key="1">
    <citation type="submission" date="2016-12" db="EMBL/GenBank/DDBJ databases">
        <title>The genomes of Aspergillus section Nigri reveals drivers in fungal speciation.</title>
        <authorList>
            <consortium name="DOE Joint Genome Institute"/>
            <person name="Vesth T.C."/>
            <person name="Nybo J."/>
            <person name="Theobald S."/>
            <person name="Brandl J."/>
            <person name="Frisvad J.C."/>
            <person name="Nielsen K.F."/>
            <person name="Lyhne E.K."/>
            <person name="Kogle M.E."/>
            <person name="Kuo A."/>
            <person name="Riley R."/>
            <person name="Clum A."/>
            <person name="Nolan M."/>
            <person name="Lipzen A."/>
            <person name="Salamov A."/>
            <person name="Henrissat B."/>
            <person name="Wiebenga A."/>
            <person name="De Vries R.P."/>
            <person name="Grigoriev I.V."/>
            <person name="Mortensen U.H."/>
            <person name="Andersen M.R."/>
            <person name="Baker S.E."/>
        </authorList>
    </citation>
    <scope>NUCLEOTIDE SEQUENCE [LARGE SCALE GENOMIC DNA]</scope>
    <source>
        <strain evidence="2 3">CBS 121591</strain>
    </source>
</reference>
<gene>
    <name evidence="2" type="ORF">BO82DRAFT_358223</name>
</gene>